<keyword evidence="3" id="KW-1185">Reference proteome</keyword>
<organism evidence="2 3">
    <name type="scientific">Pseudokineococcus basanitobsidens</name>
    <dbReference type="NCBI Taxonomy" id="1926649"/>
    <lineage>
        <taxon>Bacteria</taxon>
        <taxon>Bacillati</taxon>
        <taxon>Actinomycetota</taxon>
        <taxon>Actinomycetes</taxon>
        <taxon>Kineosporiales</taxon>
        <taxon>Kineosporiaceae</taxon>
        <taxon>Pseudokineococcus</taxon>
    </lineage>
</organism>
<comment type="caution">
    <text evidence="2">The sequence shown here is derived from an EMBL/GenBank/DDBJ whole genome shotgun (WGS) entry which is preliminary data.</text>
</comment>
<proteinExistence type="predicted"/>
<name>A0ABU8RM59_9ACTN</name>
<dbReference type="InterPro" id="IPR027056">
    <property type="entry name" value="Gluconate_2DH_su3"/>
</dbReference>
<gene>
    <name evidence="2" type="ORF">WDZ17_12555</name>
</gene>
<dbReference type="Proteomes" id="UP001387100">
    <property type="component" value="Unassembled WGS sequence"/>
</dbReference>
<evidence type="ECO:0000313" key="3">
    <source>
        <dbReference type="Proteomes" id="UP001387100"/>
    </source>
</evidence>
<evidence type="ECO:0000313" key="2">
    <source>
        <dbReference type="EMBL" id="MEJ5946124.1"/>
    </source>
</evidence>
<dbReference type="GO" id="GO:0016491">
    <property type="term" value="F:oxidoreductase activity"/>
    <property type="evidence" value="ECO:0007669"/>
    <property type="project" value="UniProtKB-KW"/>
</dbReference>
<sequence length="249" mass="27393">MVYRAPGRRGLTPQGRGRYPGFDVLDEVGRWDDVTAGVVLARLATTTDLSFFTTEEDAVASPLFDLLLAQDGEPRVPVVALVDARLASGETDGWRYEDMPPDDQAWRATLAALDEDAHDAHGAPFSTLDAQQQAGLVQAVFDAGQHGDTWHGWSGAHVWSLWTRYVCAAFYSHPWAWNEIGFGGPAYPRGYKNVGLDARERWEVADADPSDPAVLARRVREARAEHERLTGAPSTRPSGTRAPRQGELR</sequence>
<keyword evidence="2" id="KW-0560">Oxidoreductase</keyword>
<feature type="region of interest" description="Disordered" evidence="1">
    <location>
        <begin position="207"/>
        <end position="249"/>
    </location>
</feature>
<accession>A0ABU8RM59</accession>
<protein>
    <submittedName>
        <fullName evidence="2">Gluconate 2-dehydrogenase subunit 3 family protein</fullName>
        <ecNumber evidence="2">1.-.-.-</ecNumber>
    </submittedName>
</protein>
<dbReference type="EC" id="1.-.-.-" evidence="2"/>
<evidence type="ECO:0000256" key="1">
    <source>
        <dbReference type="SAM" id="MobiDB-lite"/>
    </source>
</evidence>
<reference evidence="2 3" key="1">
    <citation type="journal article" date="2017" name="Int. J. Syst. Evol. Microbiol.">
        <title>Pseudokineococcus basanitobsidens sp. nov., isolated from volcanic rock.</title>
        <authorList>
            <person name="Lee D.W."/>
            <person name="Park M.Y."/>
            <person name="Kim J.J."/>
            <person name="Kim B.S."/>
        </authorList>
    </citation>
    <scope>NUCLEOTIDE SEQUENCE [LARGE SCALE GENOMIC DNA]</scope>
    <source>
        <strain evidence="2 3">DSM 103726</strain>
    </source>
</reference>
<dbReference type="RefSeq" id="WP_339575508.1">
    <property type="nucleotide sequence ID" value="NZ_JBBIAA010000016.1"/>
</dbReference>
<feature type="compositionally biased region" description="Basic and acidic residues" evidence="1">
    <location>
        <begin position="218"/>
        <end position="229"/>
    </location>
</feature>
<dbReference type="EMBL" id="JBBIAA010000016">
    <property type="protein sequence ID" value="MEJ5946124.1"/>
    <property type="molecule type" value="Genomic_DNA"/>
</dbReference>
<dbReference type="Pfam" id="PF13618">
    <property type="entry name" value="Gluconate_2-dh3"/>
    <property type="match status" value="1"/>
</dbReference>